<proteinExistence type="predicted"/>
<dbReference type="AlphaFoldDB" id="A0AA40HGR9"/>
<evidence type="ECO:0000313" key="1">
    <source>
        <dbReference type="EMBL" id="KAK1330537.1"/>
    </source>
</evidence>
<dbReference type="Proteomes" id="UP001177744">
    <property type="component" value="Unassembled WGS sequence"/>
</dbReference>
<protein>
    <submittedName>
        <fullName evidence="1">Uncharacterized protein</fullName>
    </submittedName>
</protein>
<reference evidence="1" key="1">
    <citation type="submission" date="2023-06" db="EMBL/GenBank/DDBJ databases">
        <title>Reference genome for the Northern bat (Eptesicus nilssonii), a most northern bat species.</title>
        <authorList>
            <person name="Laine V.N."/>
            <person name="Pulliainen A.T."/>
            <person name="Lilley T.M."/>
        </authorList>
    </citation>
    <scope>NUCLEOTIDE SEQUENCE</scope>
    <source>
        <strain evidence="1">BLF_Eptnil</strain>
        <tissue evidence="1">Kidney</tissue>
    </source>
</reference>
<keyword evidence="2" id="KW-1185">Reference proteome</keyword>
<comment type="caution">
    <text evidence="1">The sequence shown here is derived from an EMBL/GenBank/DDBJ whole genome shotgun (WGS) entry which is preliminary data.</text>
</comment>
<sequence length="137" mass="15245">MAKYPQKPIMLHCGYPLQMSGGAYCQGPWLAALPSSWSGTCALIQLATPFTLANRQTDQEEERESRGLLGSPYLHRSHWALFLNLVPNEFKARNQMAAGFESVLCWRSTVNKNVVGLITCTITSKGLLTILKMPFKV</sequence>
<name>A0AA40HGR9_CNENI</name>
<gene>
    <name evidence="1" type="ORF">QTO34_010727</name>
</gene>
<evidence type="ECO:0000313" key="2">
    <source>
        <dbReference type="Proteomes" id="UP001177744"/>
    </source>
</evidence>
<organism evidence="1 2">
    <name type="scientific">Cnephaeus nilssonii</name>
    <name type="common">Northern bat</name>
    <name type="synonym">Eptesicus nilssonii</name>
    <dbReference type="NCBI Taxonomy" id="3371016"/>
    <lineage>
        <taxon>Eukaryota</taxon>
        <taxon>Metazoa</taxon>
        <taxon>Chordata</taxon>
        <taxon>Craniata</taxon>
        <taxon>Vertebrata</taxon>
        <taxon>Euteleostomi</taxon>
        <taxon>Mammalia</taxon>
        <taxon>Eutheria</taxon>
        <taxon>Laurasiatheria</taxon>
        <taxon>Chiroptera</taxon>
        <taxon>Yangochiroptera</taxon>
        <taxon>Vespertilionidae</taxon>
        <taxon>Cnephaeus</taxon>
    </lineage>
</organism>
<dbReference type="EMBL" id="JAULJE010000021">
    <property type="protein sequence ID" value="KAK1330537.1"/>
    <property type="molecule type" value="Genomic_DNA"/>
</dbReference>
<accession>A0AA40HGR9</accession>